<dbReference type="Proteomes" id="UP001595476">
    <property type="component" value="Unassembled WGS sequence"/>
</dbReference>
<evidence type="ECO:0000259" key="1">
    <source>
        <dbReference type="Pfam" id="PF03435"/>
    </source>
</evidence>
<dbReference type="RefSeq" id="WP_386715132.1">
    <property type="nucleotide sequence ID" value="NZ_JBHRSZ010000001.1"/>
</dbReference>
<reference evidence="3" key="1">
    <citation type="journal article" date="2019" name="Int. J. Syst. Evol. Microbiol.">
        <title>The Global Catalogue of Microorganisms (GCM) 10K type strain sequencing project: providing services to taxonomists for standard genome sequencing and annotation.</title>
        <authorList>
            <consortium name="The Broad Institute Genomics Platform"/>
            <consortium name="The Broad Institute Genome Sequencing Center for Infectious Disease"/>
            <person name="Wu L."/>
            <person name="Ma J."/>
        </authorList>
    </citation>
    <scope>NUCLEOTIDE SEQUENCE [LARGE SCALE GENOMIC DNA]</scope>
    <source>
        <strain evidence="3">KCTC 52438</strain>
    </source>
</reference>
<feature type="domain" description="Saccharopine dehydrogenase NADP binding" evidence="1">
    <location>
        <begin position="7"/>
        <end position="114"/>
    </location>
</feature>
<evidence type="ECO:0000313" key="3">
    <source>
        <dbReference type="Proteomes" id="UP001595476"/>
    </source>
</evidence>
<accession>A0ABV7HC40</accession>
<dbReference type="Gene3D" id="3.40.50.720">
    <property type="entry name" value="NAD(P)-binding Rossmann-like Domain"/>
    <property type="match status" value="1"/>
</dbReference>
<sequence>MSKKVGIIVYGAYGQIGKAITQELLKQGIYPLLAGRNTKKLTQFANKTNLPFACFDLINPTTIARHLEDAEVFINCAGSLITNPEPIARAAIQAQCHYLDVGGQYHTLTTLYSLSNIATSGNSVICAGLGAECIPGDCLAGSIKHNLKDLSQLDIAYDISHRFSAGSIKATLNRLSKGNIELQNHTPTATQYSFNSKRVLFGSRMKHVSQVPTGDLAAVNRSTNCPNVKSYFAITKQFTPIIRLLNWIPGLLIAKPLHRMIDKLFGNSMGKPTGISHYWAKGISTDEREMVARVSTPDIYQFTVNSTLYIANYLLKHERSGGVYTPAELMTWQLIEKIPGCSSIRFGDMSG</sequence>
<evidence type="ECO:0000313" key="2">
    <source>
        <dbReference type="EMBL" id="MFC3149705.1"/>
    </source>
</evidence>
<dbReference type="PANTHER" id="PTHR43781:SF1">
    <property type="entry name" value="SACCHAROPINE DEHYDROGENASE"/>
    <property type="match status" value="1"/>
</dbReference>
<dbReference type="PANTHER" id="PTHR43781">
    <property type="entry name" value="SACCHAROPINE DEHYDROGENASE"/>
    <property type="match status" value="1"/>
</dbReference>
<gene>
    <name evidence="2" type="ORF">ACFOEK_01545</name>
</gene>
<dbReference type="InterPro" id="IPR036291">
    <property type="entry name" value="NAD(P)-bd_dom_sf"/>
</dbReference>
<proteinExistence type="predicted"/>
<organism evidence="2 3">
    <name type="scientific">Litoribrevibacter euphylliae</name>
    <dbReference type="NCBI Taxonomy" id="1834034"/>
    <lineage>
        <taxon>Bacteria</taxon>
        <taxon>Pseudomonadati</taxon>
        <taxon>Pseudomonadota</taxon>
        <taxon>Gammaproteobacteria</taxon>
        <taxon>Oceanospirillales</taxon>
        <taxon>Oceanospirillaceae</taxon>
        <taxon>Litoribrevibacter</taxon>
    </lineage>
</organism>
<keyword evidence="3" id="KW-1185">Reference proteome</keyword>
<dbReference type="Pfam" id="PF03435">
    <property type="entry name" value="Sacchrp_dh_NADP"/>
    <property type="match status" value="1"/>
</dbReference>
<name>A0ABV7HC40_9GAMM</name>
<dbReference type="InterPro" id="IPR005097">
    <property type="entry name" value="Sacchrp_dh_NADP-bd"/>
</dbReference>
<dbReference type="EMBL" id="JBHRSZ010000001">
    <property type="protein sequence ID" value="MFC3149705.1"/>
    <property type="molecule type" value="Genomic_DNA"/>
</dbReference>
<dbReference type="SUPFAM" id="SSF51735">
    <property type="entry name" value="NAD(P)-binding Rossmann-fold domains"/>
    <property type="match status" value="1"/>
</dbReference>
<protein>
    <submittedName>
        <fullName evidence="2">Saccharopine dehydrogenase NADP-binding domain-containing protein</fullName>
    </submittedName>
</protein>
<comment type="caution">
    <text evidence="2">The sequence shown here is derived from an EMBL/GenBank/DDBJ whole genome shotgun (WGS) entry which is preliminary data.</text>
</comment>